<keyword evidence="5" id="KW-0964">Secreted</keyword>
<dbReference type="PANTHER" id="PTHR11461">
    <property type="entry name" value="SERINE PROTEASE INHIBITOR, SERPIN"/>
    <property type="match status" value="1"/>
</dbReference>
<keyword evidence="8" id="KW-1015">Disulfide bond</keyword>
<evidence type="ECO:0000313" key="18">
    <source>
        <dbReference type="Proteomes" id="UP001166052"/>
    </source>
</evidence>
<comment type="function">
    <text evidence="1">Essential component of the renin-angiotensin system (RAS), a potent regulator of blood pressure, body fluid and electrolyte homeostasis.</text>
</comment>
<feature type="domain" description="Serpin" evidence="16">
    <location>
        <begin position="175"/>
        <end position="536"/>
    </location>
</feature>
<evidence type="ECO:0000256" key="1">
    <source>
        <dbReference type="ARBA" id="ARBA00002747"/>
    </source>
</evidence>
<comment type="similarity">
    <text evidence="3 15">Belongs to the serpin family.</text>
</comment>
<dbReference type="Gene3D" id="3.30.497.10">
    <property type="entry name" value="Antithrombin, subunit I, domain 2"/>
    <property type="match status" value="1"/>
</dbReference>
<evidence type="ECO:0000256" key="2">
    <source>
        <dbReference type="ARBA" id="ARBA00004613"/>
    </source>
</evidence>
<evidence type="ECO:0000256" key="13">
    <source>
        <dbReference type="ARBA" id="ARBA00033182"/>
    </source>
</evidence>
<feature type="non-terminal residue" evidence="17">
    <location>
        <position position="1"/>
    </location>
</feature>
<evidence type="ECO:0000256" key="3">
    <source>
        <dbReference type="ARBA" id="ARBA00009500"/>
    </source>
</evidence>
<dbReference type="InterPro" id="IPR036186">
    <property type="entry name" value="Serpin_sf"/>
</dbReference>
<keyword evidence="9" id="KW-0325">Glycoprotein</keyword>
<comment type="function">
    <text evidence="11">Stimulates aldosterone release.</text>
</comment>
<evidence type="ECO:0000256" key="9">
    <source>
        <dbReference type="ARBA" id="ARBA00023180"/>
    </source>
</evidence>
<comment type="subcellular location">
    <subcellularLocation>
        <location evidence="2">Secreted</location>
    </subcellularLocation>
</comment>
<name>A0ABS2Z0P6_POLSE</name>
<dbReference type="SUPFAM" id="SSF56574">
    <property type="entry name" value="Serpins"/>
    <property type="match status" value="1"/>
</dbReference>
<evidence type="ECO:0000256" key="8">
    <source>
        <dbReference type="ARBA" id="ARBA00023157"/>
    </source>
</evidence>
<accession>A0ABS2Z0P6</accession>
<evidence type="ECO:0000256" key="5">
    <source>
        <dbReference type="ARBA" id="ARBA00022525"/>
    </source>
</evidence>
<reference evidence="17" key="1">
    <citation type="journal article" date="2021" name="Cell">
        <title>Tracing the genetic footprints of vertebrate landing in non-teleost ray-finned fishes.</title>
        <authorList>
            <person name="Bi X."/>
            <person name="Wang K."/>
            <person name="Yang L."/>
            <person name="Pan H."/>
            <person name="Jiang H."/>
            <person name="Wei Q."/>
            <person name="Fang M."/>
            <person name="Yu H."/>
            <person name="Zhu C."/>
            <person name="Cai Y."/>
            <person name="He Y."/>
            <person name="Gan X."/>
            <person name="Zeng H."/>
            <person name="Yu D."/>
            <person name="Zhu Y."/>
            <person name="Jiang H."/>
            <person name="Qiu Q."/>
            <person name="Yang H."/>
            <person name="Zhang Y.E."/>
            <person name="Wang W."/>
            <person name="Zhu M."/>
            <person name="He S."/>
            <person name="Zhang G."/>
        </authorList>
    </citation>
    <scope>NUCLEOTIDE SEQUENCE</scope>
    <source>
        <strain evidence="17">Bchr_001</strain>
    </source>
</reference>
<keyword evidence="7" id="KW-0838">Vasoactive</keyword>
<evidence type="ECO:0000256" key="11">
    <source>
        <dbReference type="ARBA" id="ARBA00029380"/>
    </source>
</evidence>
<dbReference type="InterPro" id="IPR023796">
    <property type="entry name" value="Serpin_dom"/>
</dbReference>
<comment type="caution">
    <text evidence="17">The sequence shown here is derived from an EMBL/GenBank/DDBJ whole genome shotgun (WGS) entry which is preliminary data.</text>
</comment>
<evidence type="ECO:0000256" key="10">
    <source>
        <dbReference type="ARBA" id="ARBA00023322"/>
    </source>
</evidence>
<feature type="non-terminal residue" evidence="17">
    <location>
        <position position="539"/>
    </location>
</feature>
<evidence type="ECO:0000256" key="4">
    <source>
        <dbReference type="ARBA" id="ARBA00015105"/>
    </source>
</evidence>
<dbReference type="PRINTS" id="PR00654">
    <property type="entry name" value="ANGIOTENSNGN"/>
</dbReference>
<evidence type="ECO:0000256" key="14">
    <source>
        <dbReference type="ARBA" id="ARBA00046068"/>
    </source>
</evidence>
<protein>
    <recommendedName>
        <fullName evidence="4">Angiotensinogen</fullName>
    </recommendedName>
    <alternativeName>
        <fullName evidence="13">Serpin A8</fullName>
    </alternativeName>
</protein>
<dbReference type="EMBL" id="JAAWVN010015962">
    <property type="protein sequence ID" value="MBN3292334.1"/>
    <property type="molecule type" value="Genomic_DNA"/>
</dbReference>
<dbReference type="PROSITE" id="PS00284">
    <property type="entry name" value="SERPIN"/>
    <property type="match status" value="1"/>
</dbReference>
<evidence type="ECO:0000256" key="15">
    <source>
        <dbReference type="RuleBase" id="RU000411"/>
    </source>
</evidence>
<gene>
    <name evidence="17" type="primary">Agt</name>
    <name evidence="17" type="ORF">GTO92_0005647</name>
</gene>
<sequence>MQDQLWYSGTFYWTAEFFKKKKEKKPRPIWYGAASICKKPTNIIEGTEADWRILLHMMTPPAGHLQREEQGGKKKQKNMHTIMGAFILLFHMNLANSNRVYVHPFKLFSLGNISCENPGLQNKILPDNNLVVPNPITFPHNVTEEAGQPQKDSEVSGQNLTQNSVLAGLQNELGLRMYHELRKQNASGNILLSPINIFGTLVTLYLGAAKQTAADLQRLIGIVEETDNENCTSPIDGQKILHALQTINAPVGQSSDELSTAAWLFLNKGIHLQKGFVERTHDFADHTYLKEVDFSDPLSAENFVNSFVEVTSSKKVKSLFKGIDPTTDLLFASNFHLKGRWGKGFDIQQTKIQDFSQTDKSSILIPLMSQTGNFYYINDKMHRCSVVKLPLNNNSFLMLIYPNNDKDLHHIENHLKTHVIYNWQKYSKKRCLTISLPKFSMTATSDLKEILKKMNLPQLIDKNADFTRLSNKENLTVDKVLNTVVFEVSEQGSQKHDDCQDNSHAPFQMKIDKPFLFIVVESLSNAILMLGRITHPEYH</sequence>
<evidence type="ECO:0000256" key="6">
    <source>
        <dbReference type="ARBA" id="ARBA00022729"/>
    </source>
</evidence>
<organism evidence="17 18">
    <name type="scientific">Polypterus senegalus</name>
    <name type="common">Senegal bichir</name>
    <dbReference type="NCBI Taxonomy" id="55291"/>
    <lineage>
        <taxon>Eukaryota</taxon>
        <taxon>Metazoa</taxon>
        <taxon>Chordata</taxon>
        <taxon>Craniata</taxon>
        <taxon>Vertebrata</taxon>
        <taxon>Euteleostomi</taxon>
        <taxon>Actinopterygii</taxon>
        <taxon>Polypteriformes</taxon>
        <taxon>Polypteridae</taxon>
        <taxon>Polypterus</taxon>
    </lineage>
</organism>
<dbReference type="Proteomes" id="UP001166052">
    <property type="component" value="Unassembled WGS sequence"/>
</dbReference>
<evidence type="ECO:0000313" key="17">
    <source>
        <dbReference type="EMBL" id="MBN3292334.1"/>
    </source>
</evidence>
<evidence type="ECO:0000259" key="16">
    <source>
        <dbReference type="SMART" id="SM00093"/>
    </source>
</evidence>
<dbReference type="InterPro" id="IPR000227">
    <property type="entry name" value="Angiotensinogen"/>
</dbReference>
<dbReference type="InterPro" id="IPR042178">
    <property type="entry name" value="Serpin_sf_1"/>
</dbReference>
<keyword evidence="6" id="KW-0732">Signal</keyword>
<dbReference type="Pfam" id="PF00079">
    <property type="entry name" value="Serpin"/>
    <property type="match status" value="1"/>
</dbReference>
<dbReference type="InterPro" id="IPR000215">
    <property type="entry name" value="Serpin_fam"/>
</dbReference>
<dbReference type="InterPro" id="IPR023795">
    <property type="entry name" value="Serpin_CS"/>
</dbReference>
<comment type="function">
    <text evidence="12">Is a ligand for the G-protein coupled receptor MAS1. Has vasodilator and antidiuretic effects. Has an antithrombotic effect that involves MAS1-mediated release of nitric oxide from platelets.</text>
</comment>
<keyword evidence="10" id="KW-0839">Vasoconstrictor</keyword>
<comment type="function">
    <text evidence="14">Acts directly on vascular smooth muscle as a potent vasoconstrictor, affects cardiac contractility and heart rate through its action on the sympathetic nervous system, and alters renal sodium and water absorption through its ability to stimulate the zona glomerulosa cells of the adrenal cortex to synthesize and secrete aldosterone. Acts by binding to angiotensin receptors AGTR1 and AGTR2. Also binds the DEAR/FBXW7-AS1 receptor.</text>
</comment>
<keyword evidence="18" id="KW-1185">Reference proteome</keyword>
<dbReference type="InterPro" id="IPR042185">
    <property type="entry name" value="Serpin_sf_2"/>
</dbReference>
<proteinExistence type="inferred from homology"/>
<dbReference type="PANTHER" id="PTHR11461:SF13">
    <property type="entry name" value="ANGIOTENSINOGEN"/>
    <property type="match status" value="1"/>
</dbReference>
<dbReference type="Gene3D" id="2.30.39.10">
    <property type="entry name" value="Alpha-1-antitrypsin, domain 1"/>
    <property type="match status" value="1"/>
</dbReference>
<evidence type="ECO:0000256" key="12">
    <source>
        <dbReference type="ARBA" id="ARBA00029391"/>
    </source>
</evidence>
<evidence type="ECO:0000256" key="7">
    <source>
        <dbReference type="ARBA" id="ARBA00022858"/>
    </source>
</evidence>
<dbReference type="SMART" id="SM00093">
    <property type="entry name" value="SERPIN"/>
    <property type="match status" value="1"/>
</dbReference>